<keyword evidence="1" id="KW-0732">Signal</keyword>
<evidence type="ECO:0000313" key="4">
    <source>
        <dbReference type="Proteomes" id="UP000439780"/>
    </source>
</evidence>
<gene>
    <name evidence="3" type="ORF">GRI58_14980</name>
</gene>
<reference evidence="3 4" key="1">
    <citation type="submission" date="2019-12" db="EMBL/GenBank/DDBJ databases">
        <title>Genomic-based taxomic classification of the family Erythrobacteraceae.</title>
        <authorList>
            <person name="Xu L."/>
        </authorList>
    </citation>
    <scope>NUCLEOTIDE SEQUENCE [LARGE SCALE GENOMIC DNA]</scope>
    <source>
        <strain evidence="3 4">KEMB 9005-328</strain>
    </source>
</reference>
<dbReference type="OrthoDB" id="571052at2"/>
<evidence type="ECO:0000256" key="1">
    <source>
        <dbReference type="SAM" id="SignalP"/>
    </source>
</evidence>
<dbReference type="AlphaFoldDB" id="A0A845AML1"/>
<dbReference type="Proteomes" id="UP000439780">
    <property type="component" value="Unassembled WGS sequence"/>
</dbReference>
<name>A0A845AML1_9SPHN</name>
<sequence length="150" mass="15418">MKNAVIIALAASAATLALGGCATLEEGAASATNMTYHANLTGAQEVAGGDPDGSGKASITIADGLGRVCWDLHDITNIGPIAGAHIHQGARGTDGPVVFELHKSKTGSWKGCGKGPEWLQNRLQSDPGAFYVNVHTAQYPKGAIRGQLTR</sequence>
<comment type="caution">
    <text evidence="3">The sequence shown here is derived from an EMBL/GenBank/DDBJ whole genome shotgun (WGS) entry which is preliminary data.</text>
</comment>
<organism evidence="3 4">
    <name type="scientific">Qipengyuania algicida</name>
    <dbReference type="NCBI Taxonomy" id="1836209"/>
    <lineage>
        <taxon>Bacteria</taxon>
        <taxon>Pseudomonadati</taxon>
        <taxon>Pseudomonadota</taxon>
        <taxon>Alphaproteobacteria</taxon>
        <taxon>Sphingomonadales</taxon>
        <taxon>Erythrobacteraceae</taxon>
        <taxon>Qipengyuania</taxon>
    </lineage>
</organism>
<dbReference type="Pfam" id="PF07452">
    <property type="entry name" value="CHRD"/>
    <property type="match status" value="1"/>
</dbReference>
<dbReference type="InterPro" id="IPR010895">
    <property type="entry name" value="CHRD"/>
</dbReference>
<feature type="chain" id="PRO_5032608610" evidence="1">
    <location>
        <begin position="20"/>
        <end position="150"/>
    </location>
</feature>
<dbReference type="PROSITE" id="PS51257">
    <property type="entry name" value="PROKAR_LIPOPROTEIN"/>
    <property type="match status" value="1"/>
</dbReference>
<protein>
    <submittedName>
        <fullName evidence="3">CHRD domain-containing protein</fullName>
    </submittedName>
</protein>
<evidence type="ECO:0000313" key="3">
    <source>
        <dbReference type="EMBL" id="MXP30111.1"/>
    </source>
</evidence>
<proteinExistence type="predicted"/>
<dbReference type="EMBL" id="WTYA01000016">
    <property type="protein sequence ID" value="MXP30111.1"/>
    <property type="molecule type" value="Genomic_DNA"/>
</dbReference>
<dbReference type="RefSeq" id="WP_160754409.1">
    <property type="nucleotide sequence ID" value="NZ_WTYA01000016.1"/>
</dbReference>
<feature type="signal peptide" evidence="1">
    <location>
        <begin position="1"/>
        <end position="19"/>
    </location>
</feature>
<dbReference type="SMART" id="SM00754">
    <property type="entry name" value="CHRD"/>
    <property type="match status" value="1"/>
</dbReference>
<evidence type="ECO:0000259" key="2">
    <source>
        <dbReference type="SMART" id="SM00754"/>
    </source>
</evidence>
<feature type="domain" description="CHRD" evidence="2">
    <location>
        <begin position="34"/>
        <end position="150"/>
    </location>
</feature>
<accession>A0A845AML1</accession>
<keyword evidence="4" id="KW-1185">Reference proteome</keyword>